<sequence length="231" mass="26847">MRFFTNLFRTFKNTVNRLLETLEDPRSLMESSYQQQVETLHNARRHLKEVDASCERLQAQAAHLRYEASEMENRARQYLVQNKEKLALTLLQQKQETQLQLSKLEESIAALQHNRQELVKGISKLAADLENFRTQQKMFRLNRPTAIERREIKRLISAIMPGINEIHLAVEQIQAQTAGIKQPGVAGNTINIHDRDDEIERELQKVVADKQARRELAALKRELERPGNTQC</sequence>
<dbReference type="EMBL" id="FOYM01000001">
    <property type="protein sequence ID" value="SFQ95881.1"/>
    <property type="molecule type" value="Genomic_DNA"/>
</dbReference>
<comment type="similarity">
    <text evidence="1">Belongs to the PspA/Vipp/IM30 family.</text>
</comment>
<name>A0A1I6CRX7_9FIRM</name>
<evidence type="ECO:0000313" key="3">
    <source>
        <dbReference type="EMBL" id="SFQ95881.1"/>
    </source>
</evidence>
<proteinExistence type="inferred from homology"/>
<keyword evidence="2" id="KW-0175">Coiled coil</keyword>
<keyword evidence="4" id="KW-1185">Reference proteome</keyword>
<dbReference type="RefSeq" id="WP_165608125.1">
    <property type="nucleotide sequence ID" value="NZ_FOYM01000001.1"/>
</dbReference>
<dbReference type="STRING" id="39060.SAMN05660706_101271"/>
<dbReference type="AlphaFoldDB" id="A0A1I6CRX7"/>
<dbReference type="PANTHER" id="PTHR31088">
    <property type="entry name" value="MEMBRANE-ASSOCIATED PROTEIN VIPP1, CHLOROPLASTIC"/>
    <property type="match status" value="1"/>
</dbReference>
<organism evidence="3 4">
    <name type="scientific">Desulfoscipio geothermicus DSM 3669</name>
    <dbReference type="NCBI Taxonomy" id="1121426"/>
    <lineage>
        <taxon>Bacteria</taxon>
        <taxon>Bacillati</taxon>
        <taxon>Bacillota</taxon>
        <taxon>Clostridia</taxon>
        <taxon>Eubacteriales</taxon>
        <taxon>Desulfallaceae</taxon>
        <taxon>Desulfoscipio</taxon>
    </lineage>
</organism>
<evidence type="ECO:0000256" key="2">
    <source>
        <dbReference type="SAM" id="Coils"/>
    </source>
</evidence>
<reference evidence="4" key="1">
    <citation type="submission" date="2016-10" db="EMBL/GenBank/DDBJ databases">
        <authorList>
            <person name="Varghese N."/>
            <person name="Submissions S."/>
        </authorList>
    </citation>
    <scope>NUCLEOTIDE SEQUENCE [LARGE SCALE GENOMIC DNA]</scope>
    <source>
        <strain evidence="4">DSM 3669</strain>
    </source>
</reference>
<dbReference type="PANTHER" id="PTHR31088:SF6">
    <property type="entry name" value="PHAGE SHOCK PROTEIN A"/>
    <property type="match status" value="1"/>
</dbReference>
<dbReference type="Pfam" id="PF04012">
    <property type="entry name" value="PspA_IM30"/>
    <property type="match status" value="1"/>
</dbReference>
<dbReference type="Proteomes" id="UP000199584">
    <property type="component" value="Unassembled WGS sequence"/>
</dbReference>
<evidence type="ECO:0000256" key="1">
    <source>
        <dbReference type="ARBA" id="ARBA00043985"/>
    </source>
</evidence>
<evidence type="ECO:0000313" key="4">
    <source>
        <dbReference type="Proteomes" id="UP000199584"/>
    </source>
</evidence>
<feature type="coiled-coil region" evidence="2">
    <location>
        <begin position="40"/>
        <end position="121"/>
    </location>
</feature>
<gene>
    <name evidence="3" type="ORF">SAMN05660706_101271</name>
</gene>
<protein>
    <submittedName>
        <fullName evidence="3">Phage shock protein A (PspA) family protein</fullName>
    </submittedName>
</protein>
<dbReference type="InterPro" id="IPR007157">
    <property type="entry name" value="PspA_VIPP1"/>
</dbReference>
<accession>A0A1I6CRX7</accession>